<organism evidence="3 4">
    <name type="scientific">Paenibacillus montaniterrae</name>
    <dbReference type="NCBI Taxonomy" id="429341"/>
    <lineage>
        <taxon>Bacteria</taxon>
        <taxon>Bacillati</taxon>
        <taxon>Bacillota</taxon>
        <taxon>Bacilli</taxon>
        <taxon>Bacillales</taxon>
        <taxon>Paenibacillaceae</taxon>
        <taxon>Paenibacillus</taxon>
    </lineage>
</organism>
<dbReference type="PANTHER" id="PTHR43240">
    <property type="entry name" value="1,4-DIHYDROXY-2-NAPHTHOYL-COA THIOESTERASE 1"/>
    <property type="match status" value="1"/>
</dbReference>
<dbReference type="EMBL" id="BOSE01000003">
    <property type="protein sequence ID" value="GIP16279.1"/>
    <property type="molecule type" value="Genomic_DNA"/>
</dbReference>
<dbReference type="InterPro" id="IPR003736">
    <property type="entry name" value="PAAI_dom"/>
</dbReference>
<dbReference type="GO" id="GO:0005829">
    <property type="term" value="C:cytosol"/>
    <property type="evidence" value="ECO:0007669"/>
    <property type="project" value="TreeGrafter"/>
</dbReference>
<keyword evidence="1" id="KW-0378">Hydrolase</keyword>
<dbReference type="GO" id="GO:0061522">
    <property type="term" value="F:1,4-dihydroxy-2-naphthoyl-CoA thioesterase activity"/>
    <property type="evidence" value="ECO:0007669"/>
    <property type="project" value="TreeGrafter"/>
</dbReference>
<comment type="caution">
    <text evidence="3">The sequence shown here is derived from an EMBL/GenBank/DDBJ whole genome shotgun (WGS) entry which is preliminary data.</text>
</comment>
<dbReference type="AlphaFoldDB" id="A0A919YQA9"/>
<dbReference type="RefSeq" id="WP_213514549.1">
    <property type="nucleotide sequence ID" value="NZ_BOSE01000003.1"/>
</dbReference>
<dbReference type="SUPFAM" id="SSF54637">
    <property type="entry name" value="Thioesterase/thiol ester dehydrase-isomerase"/>
    <property type="match status" value="1"/>
</dbReference>
<dbReference type="InterPro" id="IPR029069">
    <property type="entry name" value="HotDog_dom_sf"/>
</dbReference>
<keyword evidence="4" id="KW-1185">Reference proteome</keyword>
<dbReference type="Gene3D" id="3.10.129.10">
    <property type="entry name" value="Hotdog Thioesterase"/>
    <property type="match status" value="1"/>
</dbReference>
<feature type="domain" description="Thioesterase" evidence="2">
    <location>
        <begin position="47"/>
        <end position="119"/>
    </location>
</feature>
<dbReference type="Proteomes" id="UP000683139">
    <property type="component" value="Unassembled WGS sequence"/>
</dbReference>
<protein>
    <submittedName>
        <fullName evidence="3">Esterase</fullName>
    </submittedName>
</protein>
<name>A0A919YQA9_9BACL</name>
<dbReference type="InterPro" id="IPR006683">
    <property type="entry name" value="Thioestr_dom"/>
</dbReference>
<gene>
    <name evidence="3" type="ORF">J40TS1_19210</name>
</gene>
<sequence>MSNSFEELAEQAQATFWGYVGFELEQLSEASATISLQLQPHHLNLLGIVHGGVFMTMLDNAMGLVIMHDPTLRAVTATMNTYFLTNISKGTIYCKAELLHRTKRTITMTASIYDDSNERLAYASGSYRLLT</sequence>
<reference evidence="3" key="1">
    <citation type="submission" date="2021-03" db="EMBL/GenBank/DDBJ databases">
        <title>Antimicrobial resistance genes in bacteria isolated from Japanese honey, and their potential for conferring macrolide and lincosamide resistance in the American foulbrood pathogen Paenibacillus larvae.</title>
        <authorList>
            <person name="Okamoto M."/>
            <person name="Kumagai M."/>
            <person name="Kanamori H."/>
            <person name="Takamatsu D."/>
        </authorList>
    </citation>
    <scope>NUCLEOTIDE SEQUENCE</scope>
    <source>
        <strain evidence="3">J40TS1</strain>
    </source>
</reference>
<dbReference type="Pfam" id="PF03061">
    <property type="entry name" value="4HBT"/>
    <property type="match status" value="1"/>
</dbReference>
<evidence type="ECO:0000259" key="2">
    <source>
        <dbReference type="Pfam" id="PF03061"/>
    </source>
</evidence>
<evidence type="ECO:0000256" key="1">
    <source>
        <dbReference type="ARBA" id="ARBA00022801"/>
    </source>
</evidence>
<dbReference type="PANTHER" id="PTHR43240:SF1">
    <property type="entry name" value="BLR5584 PROTEIN"/>
    <property type="match status" value="1"/>
</dbReference>
<accession>A0A919YQA9</accession>
<dbReference type="CDD" id="cd03443">
    <property type="entry name" value="PaaI_thioesterase"/>
    <property type="match status" value="1"/>
</dbReference>
<dbReference type="NCBIfam" id="TIGR00369">
    <property type="entry name" value="unchar_dom_1"/>
    <property type="match status" value="1"/>
</dbReference>
<evidence type="ECO:0000313" key="4">
    <source>
        <dbReference type="Proteomes" id="UP000683139"/>
    </source>
</evidence>
<evidence type="ECO:0000313" key="3">
    <source>
        <dbReference type="EMBL" id="GIP16279.1"/>
    </source>
</evidence>
<proteinExistence type="predicted"/>